<comment type="caution">
    <text evidence="3">The sequence shown here is derived from an EMBL/GenBank/DDBJ whole genome shotgun (WGS) entry which is preliminary data.</text>
</comment>
<gene>
    <name evidence="3" type="ORF">CRX57_03595</name>
</gene>
<evidence type="ECO:0000256" key="2">
    <source>
        <dbReference type="SAM" id="Phobius"/>
    </source>
</evidence>
<dbReference type="Proteomes" id="UP000222460">
    <property type="component" value="Unassembled WGS sequence"/>
</dbReference>
<keyword evidence="2" id="KW-0812">Transmembrane</keyword>
<reference evidence="4" key="1">
    <citation type="submission" date="2017-10" db="EMBL/GenBank/DDBJ databases">
        <title>FDA dAtabase for Regulatory Grade micrObial Sequences (FDA-ARGOS): Supporting development and validation of Infectious Disease Dx tests.</title>
        <authorList>
            <person name="Goldberg B."/>
            <person name="Campos J."/>
            <person name="Tallon L."/>
            <person name="Sadzewicz L."/>
            <person name="Ott S."/>
            <person name="Zhao X."/>
            <person name="Nagaraj S."/>
            <person name="Vavikolanu K."/>
            <person name="Aluvathingal J."/>
            <person name="Nadendla S."/>
            <person name="Geyer C."/>
            <person name="Sichtig H."/>
        </authorList>
    </citation>
    <scope>NUCLEOTIDE SEQUENCE [LARGE SCALE GENOMIC DNA]</scope>
    <source>
        <strain evidence="4">FDAARGOS_376</strain>
    </source>
</reference>
<keyword evidence="2" id="KW-1133">Transmembrane helix</keyword>
<name>A0A2C5W1D8_PSEPU</name>
<evidence type="ECO:0000256" key="1">
    <source>
        <dbReference type="SAM" id="MobiDB-lite"/>
    </source>
</evidence>
<feature type="transmembrane region" description="Helical" evidence="2">
    <location>
        <begin position="87"/>
        <end position="106"/>
    </location>
</feature>
<organism evidence="3 4">
    <name type="scientific">Pseudomonas putida</name>
    <name type="common">Arthrobacter siderocapsulatus</name>
    <dbReference type="NCBI Taxonomy" id="303"/>
    <lineage>
        <taxon>Bacteria</taxon>
        <taxon>Pseudomonadati</taxon>
        <taxon>Pseudomonadota</taxon>
        <taxon>Gammaproteobacteria</taxon>
        <taxon>Pseudomonadales</taxon>
        <taxon>Pseudomonadaceae</taxon>
        <taxon>Pseudomonas</taxon>
    </lineage>
</organism>
<feature type="transmembrane region" description="Helical" evidence="2">
    <location>
        <begin position="126"/>
        <end position="154"/>
    </location>
</feature>
<protein>
    <submittedName>
        <fullName evidence="3">Uncharacterized protein</fullName>
    </submittedName>
</protein>
<proteinExistence type="predicted"/>
<sequence>MLAPILLINLIVPIINEHHPMLLDSALQNYLIENIGFWSSKLPLSSRITTNYIAVFAPIFSLIFLYRCLKISDQIFERANKLSLIKYSLSLIVLLLFCSIFTYEAYLNSTDLMSRDSKLRIMGQNFLFYSTYSSGVFLFVFLLPPILFQLLFYVPYRTIIHFRKQPSELKKDSRQHPQELPRRKKGKQPH</sequence>
<feature type="transmembrane region" description="Helical" evidence="2">
    <location>
        <begin position="48"/>
        <end position="66"/>
    </location>
</feature>
<evidence type="ECO:0000313" key="4">
    <source>
        <dbReference type="Proteomes" id="UP000222460"/>
    </source>
</evidence>
<keyword evidence="2" id="KW-0472">Membrane</keyword>
<feature type="region of interest" description="Disordered" evidence="1">
    <location>
        <begin position="167"/>
        <end position="190"/>
    </location>
</feature>
<accession>A0A2C5W1D8</accession>
<evidence type="ECO:0000313" key="3">
    <source>
        <dbReference type="EMBL" id="PHH39287.1"/>
    </source>
</evidence>
<feature type="compositionally biased region" description="Basic and acidic residues" evidence="1">
    <location>
        <begin position="167"/>
        <end position="181"/>
    </location>
</feature>
<dbReference type="AlphaFoldDB" id="A0A2C5W1D8"/>
<dbReference type="EMBL" id="PDKZ01000002">
    <property type="protein sequence ID" value="PHH39287.1"/>
    <property type="molecule type" value="Genomic_DNA"/>
</dbReference>